<comment type="caution">
    <text evidence="1">The sequence shown here is derived from an EMBL/GenBank/DDBJ whole genome shotgun (WGS) entry which is preliminary data.</text>
</comment>
<evidence type="ECO:0000313" key="2">
    <source>
        <dbReference type="Proteomes" id="UP001153334"/>
    </source>
</evidence>
<sequence>MSALTIVTAFTLIGLTFIMVEFREMLRVTLFGSQNAASKGASFEPSRDIPSLAGKVILITGAAGDLGRQTAIELARYGRPARIYIADLPLDQSAKTALIDRVTQEAYGDDDADASTRTVIRFLDLDLTKFASIRACAAEFVSMEDRLDVLVLNAGVIRVPPLVTSEGYELHFGLNYLGHALLARLLVPKLQYTAQSHEDVRIVIISSEGHEIAPKSGIQYSKLKTSCSELSYAQRYGQSKLALIGLMRELTKRYPEIKSAAVHPGRILTGMAESLKKESTLARVTAPISPFFCVPVAVGIRNHLWVATNSDMVGGTYYEPVGVPAKISKAAEDPDMPQKLWEWTSNELKGLDVLD</sequence>
<reference evidence="1" key="1">
    <citation type="submission" date="2022-11" db="EMBL/GenBank/DDBJ databases">
        <title>Genome Sequence of Nemania bipapillata.</title>
        <authorList>
            <person name="Buettner E."/>
        </authorList>
    </citation>
    <scope>NUCLEOTIDE SEQUENCE</scope>
    <source>
        <strain evidence="1">CP14</strain>
    </source>
</reference>
<dbReference type="EMBL" id="JAPESX010000611">
    <property type="protein sequence ID" value="KAJ8120490.1"/>
    <property type="molecule type" value="Genomic_DNA"/>
</dbReference>
<keyword evidence="2" id="KW-1185">Reference proteome</keyword>
<organism evidence="1 2">
    <name type="scientific">Nemania bipapillata</name>
    <dbReference type="NCBI Taxonomy" id="110536"/>
    <lineage>
        <taxon>Eukaryota</taxon>
        <taxon>Fungi</taxon>
        <taxon>Dikarya</taxon>
        <taxon>Ascomycota</taxon>
        <taxon>Pezizomycotina</taxon>
        <taxon>Sordariomycetes</taxon>
        <taxon>Xylariomycetidae</taxon>
        <taxon>Xylariales</taxon>
        <taxon>Xylariaceae</taxon>
        <taxon>Nemania</taxon>
    </lineage>
</organism>
<dbReference type="Proteomes" id="UP001153334">
    <property type="component" value="Unassembled WGS sequence"/>
</dbReference>
<protein>
    <submittedName>
        <fullName evidence="1">Uncharacterized protein</fullName>
    </submittedName>
</protein>
<accession>A0ACC2IZ70</accession>
<evidence type="ECO:0000313" key="1">
    <source>
        <dbReference type="EMBL" id="KAJ8120490.1"/>
    </source>
</evidence>
<gene>
    <name evidence="1" type="ORF">ONZ43_g2813</name>
</gene>
<proteinExistence type="predicted"/>
<name>A0ACC2IZ70_9PEZI</name>